<dbReference type="PANTHER" id="PTHR45626">
    <property type="entry name" value="TRANSCRIPTION TERMINATION FACTOR 2-RELATED"/>
    <property type="match status" value="1"/>
</dbReference>
<dbReference type="Gene3D" id="3.40.50.10810">
    <property type="entry name" value="Tandem AAA-ATPase domain"/>
    <property type="match status" value="1"/>
</dbReference>
<dbReference type="InterPro" id="IPR002052">
    <property type="entry name" value="DNA_methylase_N6_adenine_CS"/>
</dbReference>
<reference evidence="8 9" key="1">
    <citation type="journal article" date="2019" name="J. Gen. Appl. Microbiol.">
        <title>Aerobic degradation of cis-dichloroethene by the marine bacterium Marinobacter salsuginis strain 5N-3.</title>
        <authorList>
            <person name="Inoue Y."/>
            <person name="Fukunaga Y."/>
            <person name="Katsumata H."/>
            <person name="Ohji S."/>
            <person name="Hosoyama A."/>
            <person name="Mori K."/>
            <person name="Ando K."/>
        </authorList>
    </citation>
    <scope>NUCLEOTIDE SEQUENCE [LARGE SCALE GENOMIC DNA]</scope>
    <source>
        <strain evidence="8 9">NBRC 109114</strain>
    </source>
</reference>
<sequence length="1036" mass="115319">MAGTIQSWRNKALEVTAKGTIVRKADSLADLHRRRDEAEGQFYTPDWVAARMWGLLAPVFEGVQAAVERKTAVLDTSVGSGRLLQYADPDRHALYGIDIDQRCVDALSEDASAAGFEFELECAGMEEVKARNFDAAIINPPFGLHLEHPQMQPYPCTTFGMFGPNTSAISHLYAVDQALAASRYVVALLPTSAREECFSRRRLWAELNLPVETFKSEGANVRTAIYVFGPNKPVSGPQSLEVNAEQDWPSLFTGTETSFGYDRPRLTVGGVDVSEPTIHTPVTHDTRVELHHHRRTIKLKFACGLTEAKVLNALLREPVEPVEGQRRGSLKHRYPDSVQYKGDGMLMLDAYLLQDDPQEAFDGLLDEIRKAGGMPQVSPTLAGYWEKLKRKHVRAATPFRHAIKASTVGKLELTAKRGMLLEQGNVKSPAIRKGEKVQAEPMGGDYLLEKDGFRVQYRRDQLQRLFDFAGGEDERSSTEWQVVHEGLCVAFPNLAHQYREQILAAGIDWLWPYQLEGLIELLITPYGCISAWEQGTGKARLSLALALMSGRGLICVESGLVPEMVREIQKIGLPSDQWKTIDCLADTQELRAINIVSYNRLKAVVKGKRQTIAHHLRRRARVVIADEGGILSNPGSQQSRALLQLAARKLYILDGTPCGNYPRDILPLAASSAGGSRAHQPYGIRSGVFMEPRLLTSAQAASRGIDVFRERHVSLEWATNEFKDDLRGGAKREIPKINNVVQFRGWVAPFIQRRLRNEPEVEPFAGCPDPEKGTVTLNWDKEHLRHYLTPAVDFARWFETHKKERNMEGKGSNLVAVLARINAVIQAANAPHAHDAGVGKCYTPLTSKQRWTIDRLEQLSAQGKKTIVYASSPETLERLQKALADRGIEGVIFTGKGSIKARTERLDNRFRFGPAPVLLASLGVSQRGLNLPQASHIIFYNRDWTADAEAQAIARTTRPDQEATVQVEFAHLRGSIDEYMAQVVEWKQAAADSGLDWGDGATESDVFQHMDAVLEAFCHEVLEMSSRETYETLCAA</sequence>
<dbReference type="RefSeq" id="WP_153637344.1">
    <property type="nucleotide sequence ID" value="NZ_BGZI01000020.1"/>
</dbReference>
<dbReference type="CDD" id="cd18793">
    <property type="entry name" value="SF2_C_SNF"/>
    <property type="match status" value="1"/>
</dbReference>
<keyword evidence="5" id="KW-0347">Helicase</keyword>
<evidence type="ECO:0000256" key="5">
    <source>
        <dbReference type="ARBA" id="ARBA00022806"/>
    </source>
</evidence>
<evidence type="ECO:0000256" key="6">
    <source>
        <dbReference type="ARBA" id="ARBA00022840"/>
    </source>
</evidence>
<dbReference type="AlphaFoldDB" id="A0A5M3Q285"/>
<dbReference type="GO" id="GO:0004386">
    <property type="term" value="F:helicase activity"/>
    <property type="evidence" value="ECO:0007669"/>
    <property type="project" value="UniProtKB-KW"/>
</dbReference>
<dbReference type="InterPro" id="IPR029063">
    <property type="entry name" value="SAM-dependent_MTases_sf"/>
</dbReference>
<evidence type="ECO:0000256" key="2">
    <source>
        <dbReference type="ARBA" id="ARBA00022679"/>
    </source>
</evidence>
<proteinExistence type="predicted"/>
<dbReference type="Pfam" id="PF00271">
    <property type="entry name" value="Helicase_C"/>
    <property type="match status" value="1"/>
</dbReference>
<dbReference type="InterPro" id="IPR050628">
    <property type="entry name" value="SNF2_RAD54_helicase_TF"/>
</dbReference>
<dbReference type="PANTHER" id="PTHR45626:SF22">
    <property type="entry name" value="DNA REPAIR PROTEIN RAD5"/>
    <property type="match status" value="1"/>
</dbReference>
<dbReference type="GO" id="GO:0008094">
    <property type="term" value="F:ATP-dependent activity, acting on DNA"/>
    <property type="evidence" value="ECO:0007669"/>
    <property type="project" value="TreeGrafter"/>
</dbReference>
<protein>
    <recommendedName>
        <fullName evidence="7">Helicase C-terminal domain-containing protein</fullName>
    </recommendedName>
</protein>
<evidence type="ECO:0000256" key="4">
    <source>
        <dbReference type="ARBA" id="ARBA00022801"/>
    </source>
</evidence>
<dbReference type="GO" id="GO:0003676">
    <property type="term" value="F:nucleic acid binding"/>
    <property type="evidence" value="ECO:0007669"/>
    <property type="project" value="InterPro"/>
</dbReference>
<dbReference type="GO" id="GO:0008168">
    <property type="term" value="F:methyltransferase activity"/>
    <property type="evidence" value="ECO:0007669"/>
    <property type="project" value="UniProtKB-KW"/>
</dbReference>
<dbReference type="Gene3D" id="3.40.50.150">
    <property type="entry name" value="Vaccinia Virus protein VP39"/>
    <property type="match status" value="1"/>
</dbReference>
<accession>A0A5M3Q285</accession>
<evidence type="ECO:0000256" key="1">
    <source>
        <dbReference type="ARBA" id="ARBA00022603"/>
    </source>
</evidence>
<dbReference type="SUPFAM" id="SSF53335">
    <property type="entry name" value="S-adenosyl-L-methionine-dependent methyltransferases"/>
    <property type="match status" value="1"/>
</dbReference>
<comment type="caution">
    <text evidence="8">The sequence shown here is derived from an EMBL/GenBank/DDBJ whole genome shotgun (WGS) entry which is preliminary data.</text>
</comment>
<keyword evidence="4" id="KW-0378">Hydrolase</keyword>
<dbReference type="GO" id="GO:0016787">
    <property type="term" value="F:hydrolase activity"/>
    <property type="evidence" value="ECO:0007669"/>
    <property type="project" value="UniProtKB-KW"/>
</dbReference>
<dbReference type="EMBL" id="BGZI01000020">
    <property type="protein sequence ID" value="GBO89237.1"/>
    <property type="molecule type" value="Genomic_DNA"/>
</dbReference>
<feature type="domain" description="Helicase C-terminal" evidence="7">
    <location>
        <begin position="851"/>
        <end position="998"/>
    </location>
</feature>
<dbReference type="InterPro" id="IPR027417">
    <property type="entry name" value="P-loop_NTPase"/>
</dbReference>
<dbReference type="InterPro" id="IPR001650">
    <property type="entry name" value="Helicase_C-like"/>
</dbReference>
<dbReference type="Gene3D" id="3.40.50.300">
    <property type="entry name" value="P-loop containing nucleotide triphosphate hydrolases"/>
    <property type="match status" value="1"/>
</dbReference>
<dbReference type="SMART" id="SM00490">
    <property type="entry name" value="HELICc"/>
    <property type="match status" value="1"/>
</dbReference>
<organism evidence="8 9">
    <name type="scientific">Marinobacter salsuginis</name>
    <dbReference type="NCBI Taxonomy" id="418719"/>
    <lineage>
        <taxon>Bacteria</taxon>
        <taxon>Pseudomonadati</taxon>
        <taxon>Pseudomonadota</taxon>
        <taxon>Gammaproteobacteria</taxon>
        <taxon>Pseudomonadales</taxon>
        <taxon>Marinobacteraceae</taxon>
        <taxon>Marinobacter</taxon>
    </lineage>
</organism>
<dbReference type="InterPro" id="IPR038718">
    <property type="entry name" value="SNF2-like_sf"/>
</dbReference>
<evidence type="ECO:0000313" key="8">
    <source>
        <dbReference type="EMBL" id="GBO89237.1"/>
    </source>
</evidence>
<keyword evidence="6" id="KW-0067">ATP-binding</keyword>
<keyword evidence="3" id="KW-0547">Nucleotide-binding</keyword>
<dbReference type="PRINTS" id="PR00507">
    <property type="entry name" value="N12N6MTFRASE"/>
</dbReference>
<evidence type="ECO:0000259" key="7">
    <source>
        <dbReference type="PROSITE" id="PS51194"/>
    </source>
</evidence>
<dbReference type="Proteomes" id="UP000387223">
    <property type="component" value="Unassembled WGS sequence"/>
</dbReference>
<dbReference type="GO" id="GO:0032259">
    <property type="term" value="P:methylation"/>
    <property type="evidence" value="ECO:0007669"/>
    <property type="project" value="UniProtKB-KW"/>
</dbReference>
<dbReference type="Pfam" id="PF00176">
    <property type="entry name" value="SNF2-rel_dom"/>
    <property type="match status" value="1"/>
</dbReference>
<keyword evidence="1" id="KW-0489">Methyltransferase</keyword>
<dbReference type="InterPro" id="IPR000330">
    <property type="entry name" value="SNF2_N"/>
</dbReference>
<gene>
    <name evidence="8" type="ORF">MSSD14B_29050</name>
</gene>
<dbReference type="PROSITE" id="PS00092">
    <property type="entry name" value="N6_MTASE"/>
    <property type="match status" value="1"/>
</dbReference>
<keyword evidence="2" id="KW-0808">Transferase</keyword>
<dbReference type="GO" id="GO:0006281">
    <property type="term" value="P:DNA repair"/>
    <property type="evidence" value="ECO:0007669"/>
    <property type="project" value="TreeGrafter"/>
</dbReference>
<name>A0A5M3Q285_9GAMM</name>
<dbReference type="GO" id="GO:0005524">
    <property type="term" value="F:ATP binding"/>
    <property type="evidence" value="ECO:0007669"/>
    <property type="project" value="UniProtKB-KW"/>
</dbReference>
<evidence type="ECO:0000313" key="9">
    <source>
        <dbReference type="Proteomes" id="UP000387223"/>
    </source>
</evidence>
<dbReference type="PROSITE" id="PS51194">
    <property type="entry name" value="HELICASE_CTER"/>
    <property type="match status" value="1"/>
</dbReference>
<dbReference type="SUPFAM" id="SSF52540">
    <property type="entry name" value="P-loop containing nucleoside triphosphate hydrolases"/>
    <property type="match status" value="2"/>
</dbReference>
<evidence type="ECO:0000256" key="3">
    <source>
        <dbReference type="ARBA" id="ARBA00022741"/>
    </source>
</evidence>
<dbReference type="InterPro" id="IPR049730">
    <property type="entry name" value="SNF2/RAD54-like_C"/>
</dbReference>